<feature type="transmembrane region" description="Helical" evidence="20">
    <location>
        <begin position="52"/>
        <end position="76"/>
    </location>
</feature>
<sequence length="489" mass="53300">MSLIRSVTGRPGTALIPLILVAFVAILAACTPSHDQSTFDTAGPIAKQQADLFIFIFWVAVAIFILVEGALIYSVFRYRSRPDDKIPRQVHGNTRLEITWTIVPAFVLLAIAVPTVKAIYDHATPPTDRGEPLEIVAIGHQWWFEFRYPSLEIVTANELHIPTDRPIVVTLQSQDVIHSFWIPKLAGKLDMVPLNDNVFWFLAERPGMFYGQCAEFCGVAHAHMRFRVFASPEEEFGQWVTAMRTPPDAPEPDSPAALGRTTFLANCSMCHSVDSYRSGGYGDEIAAQDLRWDTLVEQREESPIVSGPNLTHLATRNALAAGVVPLTEENLLKWIQNPASIKHGTRMQANAAVYKTSNNHVDLTDEELGNVVAYLLSLEPGEGGPAEAIPPSESGEPDAARGEALFAANGCSGCHSLGDDMLVGPGLKGVAVRAATRVTGLSADEYLYQSIREPAAFAAEGYTAGVMLKFPSLTDGDIADLIEYLKTLE</sequence>
<feature type="domain" description="Cytochrome oxidase subunit II copper A binding" evidence="21">
    <location>
        <begin position="130"/>
        <end position="242"/>
    </location>
</feature>
<keyword evidence="19" id="KW-0999">Mitochondrion inner membrane</keyword>
<dbReference type="Pfam" id="PF00116">
    <property type="entry name" value="COX2"/>
    <property type="match status" value="1"/>
</dbReference>
<proteinExistence type="inferred from homology"/>
<dbReference type="InterPro" id="IPR002429">
    <property type="entry name" value="CcO_II-like_C"/>
</dbReference>
<dbReference type="PROSITE" id="PS50999">
    <property type="entry name" value="COX2_TM"/>
    <property type="match status" value="1"/>
</dbReference>
<evidence type="ECO:0000256" key="14">
    <source>
        <dbReference type="ARBA" id="ARBA00023004"/>
    </source>
</evidence>
<keyword evidence="14 18" id="KW-0408">Iron</keyword>
<keyword evidence="6 18" id="KW-0349">Heme</keyword>
<feature type="transmembrane region" description="Helical" evidence="20">
    <location>
        <begin position="97"/>
        <end position="120"/>
    </location>
</feature>
<evidence type="ECO:0000256" key="2">
    <source>
        <dbReference type="ARBA" id="ARBA00006488"/>
    </source>
</evidence>
<evidence type="ECO:0000256" key="7">
    <source>
        <dbReference type="ARBA" id="ARBA00022660"/>
    </source>
</evidence>
<comment type="similarity">
    <text evidence="3 19">Belongs to the cytochrome c oxidase subunit 2 family.</text>
</comment>
<dbReference type="GO" id="GO:0020037">
    <property type="term" value="F:heme binding"/>
    <property type="evidence" value="ECO:0007669"/>
    <property type="project" value="InterPro"/>
</dbReference>
<evidence type="ECO:0000256" key="5">
    <source>
        <dbReference type="ARBA" id="ARBA00022448"/>
    </source>
</evidence>
<evidence type="ECO:0000256" key="15">
    <source>
        <dbReference type="ARBA" id="ARBA00023008"/>
    </source>
</evidence>
<evidence type="ECO:0000256" key="19">
    <source>
        <dbReference type="RuleBase" id="RU000457"/>
    </source>
</evidence>
<dbReference type="CDD" id="cd04213">
    <property type="entry name" value="CuRO_CcO_Caa3_II"/>
    <property type="match status" value="1"/>
</dbReference>
<dbReference type="InterPro" id="IPR009056">
    <property type="entry name" value="Cyt_c-like_dom"/>
</dbReference>
<dbReference type="InterPro" id="IPR008972">
    <property type="entry name" value="Cupredoxin"/>
</dbReference>
<dbReference type="InterPro" id="IPR011759">
    <property type="entry name" value="Cyt_c_oxidase_su2_TM_dom"/>
</dbReference>
<evidence type="ECO:0000256" key="10">
    <source>
        <dbReference type="ARBA" id="ARBA00022842"/>
    </source>
</evidence>
<keyword evidence="19" id="KW-0496">Mitochondrion</keyword>
<dbReference type="Proteomes" id="UP001174909">
    <property type="component" value="Unassembled WGS sequence"/>
</dbReference>
<evidence type="ECO:0000256" key="12">
    <source>
        <dbReference type="ARBA" id="ARBA00022982"/>
    </source>
</evidence>
<evidence type="ECO:0000256" key="17">
    <source>
        <dbReference type="ARBA" id="ARBA00049512"/>
    </source>
</evidence>
<dbReference type="PROSITE" id="PS51257">
    <property type="entry name" value="PROKAR_LIPOPROTEIN"/>
    <property type="match status" value="1"/>
</dbReference>
<dbReference type="EMBL" id="CASHTH010004115">
    <property type="protein sequence ID" value="CAI8053699.1"/>
    <property type="molecule type" value="Genomic_DNA"/>
</dbReference>
<keyword evidence="16 19" id="KW-0472">Membrane</keyword>
<feature type="domain" description="Cytochrome c" evidence="23">
    <location>
        <begin position="397"/>
        <end position="489"/>
    </location>
</feature>
<dbReference type="SUPFAM" id="SSF46626">
    <property type="entry name" value="Cytochrome c"/>
    <property type="match status" value="2"/>
</dbReference>
<keyword evidence="10" id="KW-0460">Magnesium</keyword>
<evidence type="ECO:0000256" key="1">
    <source>
        <dbReference type="ARBA" id="ARBA00004141"/>
    </source>
</evidence>
<dbReference type="InterPro" id="IPR036909">
    <property type="entry name" value="Cyt_c-like_dom_sf"/>
</dbReference>
<dbReference type="InterPro" id="IPR045187">
    <property type="entry name" value="CcO_II"/>
</dbReference>
<evidence type="ECO:0000313" key="24">
    <source>
        <dbReference type="EMBL" id="CAI8053699.1"/>
    </source>
</evidence>
<dbReference type="Gene3D" id="2.60.40.420">
    <property type="entry name" value="Cupredoxins - blue copper proteins"/>
    <property type="match status" value="1"/>
</dbReference>
<name>A0AA35TT47_GEOBA</name>
<keyword evidence="25" id="KW-1185">Reference proteome</keyword>
<dbReference type="PROSITE" id="PS51007">
    <property type="entry name" value="CYTC"/>
    <property type="match status" value="2"/>
</dbReference>
<keyword evidence="5 19" id="KW-0813">Transport</keyword>
<keyword evidence="11" id="KW-1278">Translocase</keyword>
<evidence type="ECO:0000256" key="20">
    <source>
        <dbReference type="SAM" id="Phobius"/>
    </source>
</evidence>
<comment type="similarity">
    <text evidence="2">Belongs to the cytochrome c family.</text>
</comment>
<comment type="caution">
    <text evidence="24">The sequence shown here is derived from an EMBL/GenBank/DDBJ whole genome shotgun (WGS) entry which is preliminary data.</text>
</comment>
<dbReference type="InterPro" id="IPR014222">
    <property type="entry name" value="Cyt_c_oxidase_su2"/>
</dbReference>
<evidence type="ECO:0000256" key="16">
    <source>
        <dbReference type="ARBA" id="ARBA00023136"/>
    </source>
</evidence>
<keyword evidence="9 18" id="KW-0479">Metal-binding</keyword>
<reference evidence="24" key="1">
    <citation type="submission" date="2023-03" db="EMBL/GenBank/DDBJ databases">
        <authorList>
            <person name="Steffen K."/>
            <person name="Cardenas P."/>
        </authorList>
    </citation>
    <scope>NUCLEOTIDE SEQUENCE</scope>
</reference>
<dbReference type="GO" id="GO:0004129">
    <property type="term" value="F:cytochrome-c oxidase activity"/>
    <property type="evidence" value="ECO:0007669"/>
    <property type="project" value="UniProtKB-EC"/>
</dbReference>
<dbReference type="PANTHER" id="PTHR22888:SF9">
    <property type="entry name" value="CYTOCHROME C OXIDASE SUBUNIT 2"/>
    <property type="match status" value="1"/>
</dbReference>
<dbReference type="Gene3D" id="1.10.287.90">
    <property type="match status" value="1"/>
</dbReference>
<accession>A0AA35TT47</accession>
<organism evidence="24 25">
    <name type="scientific">Geodia barretti</name>
    <name type="common">Barrett's horny sponge</name>
    <dbReference type="NCBI Taxonomy" id="519541"/>
    <lineage>
        <taxon>Eukaryota</taxon>
        <taxon>Metazoa</taxon>
        <taxon>Porifera</taxon>
        <taxon>Demospongiae</taxon>
        <taxon>Heteroscleromorpha</taxon>
        <taxon>Tetractinellida</taxon>
        <taxon>Astrophorina</taxon>
        <taxon>Geodiidae</taxon>
        <taxon>Geodia</taxon>
    </lineage>
</organism>
<keyword evidence="13 20" id="KW-1133">Transmembrane helix</keyword>
<keyword evidence="15 19" id="KW-0186">Copper</keyword>
<dbReference type="Pfam" id="PF00034">
    <property type="entry name" value="Cytochrom_C"/>
    <property type="match status" value="2"/>
</dbReference>
<evidence type="ECO:0000259" key="23">
    <source>
        <dbReference type="PROSITE" id="PS51007"/>
    </source>
</evidence>
<dbReference type="GO" id="GO:0016491">
    <property type="term" value="F:oxidoreductase activity"/>
    <property type="evidence" value="ECO:0007669"/>
    <property type="project" value="InterPro"/>
</dbReference>
<feature type="domain" description="Cytochrome oxidase subunit II transmembrane region profile" evidence="22">
    <location>
        <begin position="30"/>
        <end position="126"/>
    </location>
</feature>
<comment type="subcellular location">
    <subcellularLocation>
        <location evidence="1">Membrane</location>
        <topology evidence="1">Multi-pass membrane protein</topology>
    </subcellularLocation>
    <subcellularLocation>
        <location evidence="19">Mitochondrion inner membrane</location>
        <topology evidence="19">Multi-pass membrane protein</topology>
    </subcellularLocation>
</comment>
<keyword evidence="8 19" id="KW-0812">Transmembrane</keyword>
<dbReference type="Pfam" id="PF02790">
    <property type="entry name" value="COX2_TM"/>
    <property type="match status" value="1"/>
</dbReference>
<dbReference type="SUPFAM" id="SSF49503">
    <property type="entry name" value="Cupredoxins"/>
    <property type="match status" value="1"/>
</dbReference>
<dbReference type="Gene3D" id="1.10.760.10">
    <property type="entry name" value="Cytochrome c-like domain"/>
    <property type="match status" value="1"/>
</dbReference>
<dbReference type="PRINTS" id="PR01166">
    <property type="entry name" value="CYCOXIDASEII"/>
</dbReference>
<evidence type="ECO:0000256" key="18">
    <source>
        <dbReference type="PROSITE-ProRule" id="PRU00433"/>
    </source>
</evidence>
<dbReference type="PROSITE" id="PS00078">
    <property type="entry name" value="COX2"/>
    <property type="match status" value="1"/>
</dbReference>
<gene>
    <name evidence="24" type="ORF">GBAR_LOCUS29345</name>
</gene>
<dbReference type="PROSITE" id="PS50857">
    <property type="entry name" value="COX2_CUA"/>
    <property type="match status" value="1"/>
</dbReference>
<evidence type="ECO:0000256" key="9">
    <source>
        <dbReference type="ARBA" id="ARBA00022723"/>
    </source>
</evidence>
<comment type="catalytic activity">
    <reaction evidence="17">
        <text>4 Fe(II)-[cytochrome c] + O2 + 8 H(+)(in) = 4 Fe(III)-[cytochrome c] + 2 H2O + 4 H(+)(out)</text>
        <dbReference type="Rhea" id="RHEA:11436"/>
        <dbReference type="Rhea" id="RHEA-COMP:10350"/>
        <dbReference type="Rhea" id="RHEA-COMP:14399"/>
        <dbReference type="ChEBI" id="CHEBI:15377"/>
        <dbReference type="ChEBI" id="CHEBI:15378"/>
        <dbReference type="ChEBI" id="CHEBI:15379"/>
        <dbReference type="ChEBI" id="CHEBI:29033"/>
        <dbReference type="ChEBI" id="CHEBI:29034"/>
        <dbReference type="EC" id="7.1.1.9"/>
    </reaction>
    <physiologicalReaction direction="left-to-right" evidence="17">
        <dbReference type="Rhea" id="RHEA:11437"/>
    </physiologicalReaction>
</comment>
<comment type="cofactor">
    <cofactor evidence="19">
        <name>Cu cation</name>
        <dbReference type="ChEBI" id="CHEBI:23378"/>
    </cofactor>
    <text evidence="19">Binds a copper A center.</text>
</comment>
<evidence type="ECO:0000256" key="13">
    <source>
        <dbReference type="ARBA" id="ARBA00022989"/>
    </source>
</evidence>
<dbReference type="InterPro" id="IPR034236">
    <property type="entry name" value="CuRO_CcO_Caa3_II"/>
</dbReference>
<comment type="function">
    <text evidence="19">Component of the cytochrome c oxidase, the last enzyme in the mitochondrial electron transport chain which drives oxidative phosphorylation. The respiratory chain contains 3 multisubunit complexes succinate dehydrogenase (complex II, CII), ubiquinol-cytochrome c oxidoreductase (cytochrome b-c1 complex, complex III, CIII) and cytochrome c oxidase (complex IV, CIV), that cooperate to transfer electrons derived from NADH and succinate to molecular oxygen, creating an electrochemical gradient over the inner membrane that drives transmembrane transport and the ATP synthase. Cytochrome c oxidase is the component of the respiratory chain that catalyzes the reduction of oxygen to water. Electrons originating from reduced cytochrome c in the intermembrane space (IMS) are transferred via the dinuclear copper A center (CU(A)) of subunit 2 and heme A of subunit 1 to the active site in subunit 1, a binuclear center (BNC) formed by heme A3 and copper B (CU(B)). The BNC reduces molecular oxygen to 2 water molecules using 4 electrons from cytochrome c in the IMS and 4 protons from the mitochondrial matrix.</text>
</comment>
<evidence type="ECO:0000259" key="21">
    <source>
        <dbReference type="PROSITE" id="PS50857"/>
    </source>
</evidence>
<evidence type="ECO:0000259" key="22">
    <source>
        <dbReference type="PROSITE" id="PS50999"/>
    </source>
</evidence>
<feature type="domain" description="Cytochrome c" evidence="23">
    <location>
        <begin position="254"/>
        <end position="379"/>
    </location>
</feature>
<dbReference type="InterPro" id="IPR001505">
    <property type="entry name" value="Copper_CuA"/>
</dbReference>
<evidence type="ECO:0000256" key="3">
    <source>
        <dbReference type="ARBA" id="ARBA00007866"/>
    </source>
</evidence>
<evidence type="ECO:0000256" key="6">
    <source>
        <dbReference type="ARBA" id="ARBA00022617"/>
    </source>
</evidence>
<dbReference type="PANTHER" id="PTHR22888">
    <property type="entry name" value="CYTOCHROME C OXIDASE, SUBUNIT II"/>
    <property type="match status" value="1"/>
</dbReference>
<keyword evidence="12 19" id="KW-0249">Electron transport</keyword>
<dbReference type="GO" id="GO:0005743">
    <property type="term" value="C:mitochondrial inner membrane"/>
    <property type="evidence" value="ECO:0007669"/>
    <property type="project" value="UniProtKB-SubCell"/>
</dbReference>
<keyword evidence="7 19" id="KW-0679">Respiratory chain</keyword>
<evidence type="ECO:0000256" key="11">
    <source>
        <dbReference type="ARBA" id="ARBA00022967"/>
    </source>
</evidence>
<evidence type="ECO:0000256" key="8">
    <source>
        <dbReference type="ARBA" id="ARBA00022692"/>
    </source>
</evidence>
<dbReference type="GO" id="GO:0005507">
    <property type="term" value="F:copper ion binding"/>
    <property type="evidence" value="ECO:0007669"/>
    <property type="project" value="InterPro"/>
</dbReference>
<dbReference type="InterPro" id="IPR036257">
    <property type="entry name" value="Cyt_c_oxidase_su2_TM_sf"/>
</dbReference>
<dbReference type="NCBIfam" id="TIGR02866">
    <property type="entry name" value="CoxB"/>
    <property type="match status" value="1"/>
</dbReference>
<protein>
    <recommendedName>
        <fullName evidence="4 19">Cytochrome c oxidase subunit 2</fullName>
    </recommendedName>
</protein>
<dbReference type="GO" id="GO:0042773">
    <property type="term" value="P:ATP synthesis coupled electron transport"/>
    <property type="evidence" value="ECO:0007669"/>
    <property type="project" value="TreeGrafter"/>
</dbReference>
<dbReference type="SUPFAM" id="SSF81464">
    <property type="entry name" value="Cytochrome c oxidase subunit II-like, transmembrane region"/>
    <property type="match status" value="1"/>
</dbReference>
<dbReference type="AlphaFoldDB" id="A0AA35TT47"/>
<evidence type="ECO:0000256" key="4">
    <source>
        <dbReference type="ARBA" id="ARBA00015946"/>
    </source>
</evidence>
<evidence type="ECO:0000313" key="25">
    <source>
        <dbReference type="Proteomes" id="UP001174909"/>
    </source>
</evidence>